<dbReference type="Gene3D" id="2.60.40.2850">
    <property type="match status" value="1"/>
</dbReference>
<proteinExistence type="predicted"/>
<organism evidence="2 3">
    <name type="scientific">Glycomyces endophyticus</name>
    <dbReference type="NCBI Taxonomy" id="480996"/>
    <lineage>
        <taxon>Bacteria</taxon>
        <taxon>Bacillati</taxon>
        <taxon>Actinomycetota</taxon>
        <taxon>Actinomycetes</taxon>
        <taxon>Glycomycetales</taxon>
        <taxon>Glycomycetaceae</taxon>
        <taxon>Glycomyces</taxon>
    </lineage>
</organism>
<dbReference type="RefSeq" id="WP_344492555.1">
    <property type="nucleotide sequence ID" value="NZ_BAAAQF010000034.1"/>
</dbReference>
<protein>
    <recommendedName>
        <fullName evidence="4">Lactococcin 972 family bacteriocin</fullName>
    </recommendedName>
</protein>
<keyword evidence="1" id="KW-0732">Signal</keyword>
<reference evidence="3" key="1">
    <citation type="journal article" date="2019" name="Int. J. Syst. Evol. Microbiol.">
        <title>The Global Catalogue of Microorganisms (GCM) 10K type strain sequencing project: providing services to taxonomists for standard genome sequencing and annotation.</title>
        <authorList>
            <consortium name="The Broad Institute Genomics Platform"/>
            <consortium name="The Broad Institute Genome Sequencing Center for Infectious Disease"/>
            <person name="Wu L."/>
            <person name="Ma J."/>
        </authorList>
    </citation>
    <scope>NUCLEOTIDE SEQUENCE [LARGE SCALE GENOMIC DNA]</scope>
    <source>
        <strain evidence="3">JCM 16001</strain>
    </source>
</reference>
<dbReference type="EMBL" id="BAAAQF010000034">
    <property type="protein sequence ID" value="GAA1695089.1"/>
    <property type="molecule type" value="Genomic_DNA"/>
</dbReference>
<evidence type="ECO:0000313" key="2">
    <source>
        <dbReference type="EMBL" id="GAA1695089.1"/>
    </source>
</evidence>
<name>A0ABP4TWW1_9ACTN</name>
<gene>
    <name evidence="2" type="ORF">GCM10009830_48660</name>
</gene>
<sequence length="119" mass="12427">MRRAMRHAFVVAAAAAMLVGGGGAVQADPGTVPEIPEAGYTESCQDIGGGTWCTGTASGSNPFREICYSNYFHPTNRHSSTAMMADGTDRAVAEAGQWSYASVEAGAGHTCYTRYNPDA</sequence>
<feature type="chain" id="PRO_5046925608" description="Lactococcin 972 family bacteriocin" evidence="1">
    <location>
        <begin position="28"/>
        <end position="119"/>
    </location>
</feature>
<dbReference type="InterPro" id="IPR006540">
    <property type="entry name" value="Lactococcin_972"/>
</dbReference>
<comment type="caution">
    <text evidence="2">The sequence shown here is derived from an EMBL/GenBank/DDBJ whole genome shotgun (WGS) entry which is preliminary data.</text>
</comment>
<keyword evidence="3" id="KW-1185">Reference proteome</keyword>
<accession>A0ABP4TWW1</accession>
<feature type="signal peptide" evidence="1">
    <location>
        <begin position="1"/>
        <end position="27"/>
    </location>
</feature>
<evidence type="ECO:0000313" key="3">
    <source>
        <dbReference type="Proteomes" id="UP001499851"/>
    </source>
</evidence>
<dbReference type="Pfam" id="PF09683">
    <property type="entry name" value="Lactococcin_972"/>
    <property type="match status" value="1"/>
</dbReference>
<dbReference type="Proteomes" id="UP001499851">
    <property type="component" value="Unassembled WGS sequence"/>
</dbReference>
<evidence type="ECO:0000256" key="1">
    <source>
        <dbReference type="SAM" id="SignalP"/>
    </source>
</evidence>
<evidence type="ECO:0008006" key="4">
    <source>
        <dbReference type="Google" id="ProtNLM"/>
    </source>
</evidence>